<dbReference type="GO" id="GO:0060294">
    <property type="term" value="P:cilium movement involved in cell motility"/>
    <property type="evidence" value="ECO:0007669"/>
    <property type="project" value="UniProtKB-UniRule"/>
</dbReference>
<dbReference type="Proteomes" id="UP000440578">
    <property type="component" value="Unassembled WGS sequence"/>
</dbReference>
<dbReference type="GO" id="GO:0005634">
    <property type="term" value="C:nucleus"/>
    <property type="evidence" value="ECO:0007669"/>
    <property type="project" value="TreeGrafter"/>
</dbReference>
<comment type="subcellular location">
    <subcellularLocation>
        <location evidence="3">Cytoplasm</location>
        <location evidence="3">Cytoskeleton</location>
        <location evidence="3">Cilium axoneme</location>
    </subcellularLocation>
</comment>
<evidence type="ECO:0000256" key="4">
    <source>
        <dbReference type="SAM" id="Coils"/>
    </source>
</evidence>
<keyword evidence="3" id="KW-0282">Flagellum</keyword>
<dbReference type="AlphaFoldDB" id="A0A6A4VL17"/>
<dbReference type="PRINTS" id="PR00511">
    <property type="entry name" value="TEKTIN"/>
</dbReference>
<accession>A0A6A4VL17</accession>
<keyword evidence="2" id="KW-0963">Cytoplasm</keyword>
<name>A0A6A4VL17_AMPAM</name>
<dbReference type="InterPro" id="IPR048256">
    <property type="entry name" value="Tektin-like"/>
</dbReference>
<keyword evidence="4" id="KW-0175">Coiled coil</keyword>
<evidence type="ECO:0000313" key="5">
    <source>
        <dbReference type="EMBL" id="KAF0291048.1"/>
    </source>
</evidence>
<comment type="caution">
    <text evidence="5">The sequence shown here is derived from an EMBL/GenBank/DDBJ whole genome shotgun (WGS) entry which is preliminary data.</text>
</comment>
<feature type="coiled-coil region" evidence="4">
    <location>
        <begin position="53"/>
        <end position="80"/>
    </location>
</feature>
<dbReference type="PANTHER" id="PTHR19960">
    <property type="entry name" value="TEKTIN"/>
    <property type="match status" value="1"/>
</dbReference>
<keyword evidence="3" id="KW-0966">Cell projection</keyword>
<gene>
    <name evidence="5" type="primary">Tekt2</name>
    <name evidence="5" type="ORF">FJT64_010818</name>
</gene>
<organism evidence="5 6">
    <name type="scientific">Amphibalanus amphitrite</name>
    <name type="common">Striped barnacle</name>
    <name type="synonym">Balanus amphitrite</name>
    <dbReference type="NCBI Taxonomy" id="1232801"/>
    <lineage>
        <taxon>Eukaryota</taxon>
        <taxon>Metazoa</taxon>
        <taxon>Ecdysozoa</taxon>
        <taxon>Arthropoda</taxon>
        <taxon>Crustacea</taxon>
        <taxon>Multicrustacea</taxon>
        <taxon>Cirripedia</taxon>
        <taxon>Thoracica</taxon>
        <taxon>Thoracicalcarea</taxon>
        <taxon>Balanomorpha</taxon>
        <taxon>Balanoidea</taxon>
        <taxon>Balanidae</taxon>
        <taxon>Amphibalaninae</taxon>
        <taxon>Amphibalanus</taxon>
    </lineage>
</organism>
<keyword evidence="3" id="KW-0969">Cilium</keyword>
<proteinExistence type="inferred from homology"/>
<evidence type="ECO:0000313" key="6">
    <source>
        <dbReference type="Proteomes" id="UP000440578"/>
    </source>
</evidence>
<dbReference type="Pfam" id="PF03148">
    <property type="entry name" value="Tektin"/>
    <property type="match status" value="1"/>
</dbReference>
<dbReference type="PANTHER" id="PTHR19960:SF7">
    <property type="entry name" value="TEKTIN"/>
    <property type="match status" value="1"/>
</dbReference>
<dbReference type="OrthoDB" id="440745at2759"/>
<evidence type="ECO:0000256" key="1">
    <source>
        <dbReference type="ARBA" id="ARBA00007209"/>
    </source>
</evidence>
<dbReference type="GO" id="GO:0015630">
    <property type="term" value="C:microtubule cytoskeleton"/>
    <property type="evidence" value="ECO:0007669"/>
    <property type="project" value="UniProtKB-UniRule"/>
</dbReference>
<keyword evidence="6" id="KW-1185">Reference proteome</keyword>
<feature type="coiled-coil region" evidence="4">
    <location>
        <begin position="181"/>
        <end position="208"/>
    </location>
</feature>
<dbReference type="GO" id="GO:0005930">
    <property type="term" value="C:axoneme"/>
    <property type="evidence" value="ECO:0007669"/>
    <property type="project" value="UniProtKB-SubCell"/>
</dbReference>
<dbReference type="InterPro" id="IPR000435">
    <property type="entry name" value="Tektins"/>
</dbReference>
<evidence type="ECO:0000256" key="3">
    <source>
        <dbReference type="RuleBase" id="RU367040"/>
    </source>
</evidence>
<dbReference type="EMBL" id="VIIS01001914">
    <property type="protein sequence ID" value="KAF0291048.1"/>
    <property type="molecule type" value="Genomic_DNA"/>
</dbReference>
<comment type="similarity">
    <text evidence="1 3">Belongs to the tektin family.</text>
</comment>
<reference evidence="5 6" key="1">
    <citation type="submission" date="2019-07" db="EMBL/GenBank/DDBJ databases">
        <title>Draft genome assembly of a fouling barnacle, Amphibalanus amphitrite (Darwin, 1854): The first reference genome for Thecostraca.</title>
        <authorList>
            <person name="Kim W."/>
        </authorList>
    </citation>
    <scope>NUCLEOTIDE SEQUENCE [LARGE SCALE GENOMIC DNA]</scope>
    <source>
        <strain evidence="5">SNU_AA5</strain>
        <tissue evidence="5">Soma without cirri and trophi</tissue>
    </source>
</reference>
<dbReference type="GO" id="GO:0060271">
    <property type="term" value="P:cilium assembly"/>
    <property type="evidence" value="ECO:0007669"/>
    <property type="project" value="UniProtKB-UniRule"/>
</dbReference>
<evidence type="ECO:0000256" key="2">
    <source>
        <dbReference type="ARBA" id="ARBA00022490"/>
    </source>
</evidence>
<protein>
    <recommendedName>
        <fullName evidence="3">Tektin</fullName>
    </recommendedName>
</protein>
<sequence>MVAPEDELEQRHFDLETGLETLAIREGRRTVDVVKDGVEVELNQEVQVIKDYRSELQERCNQAFEQLSRLQEARQKLQSDITDKYKALDIDGLCLSMTPQSPNISFKPHCMRMPKDTVTVQQWQDHSRHNKERADYQMCQSRRLRDAIMASLAQGRNRLDAHHTAVQFALRQRLHELHQTHDDLVWQRTKLEQEIATVEEDIRRLEAAIRDKDPYRKLAETRLEYRMDRPNMELAYDPPWHGLREERLSIQATQELLNGRLQQLWDALDRLRRQLAAVNEDISVKANSIRLDRLSLETHGRTRPPAPPKDRNYLDKVLLLRPEKTICERGVHYLPRPDLLPGYQTEQDCSYTAGCSGNQYRRPCHNDRVLGC</sequence>